<evidence type="ECO:0000256" key="3">
    <source>
        <dbReference type="ARBA" id="ARBA00023242"/>
    </source>
</evidence>
<feature type="compositionally biased region" description="Low complexity" evidence="5">
    <location>
        <begin position="1081"/>
        <end position="1094"/>
    </location>
</feature>
<dbReference type="GO" id="GO:0000463">
    <property type="term" value="P:maturation of LSU-rRNA from tricistronic rRNA transcript (SSU-rRNA, 5.8S rRNA, LSU-rRNA)"/>
    <property type="evidence" value="ECO:0007669"/>
    <property type="project" value="UniProtKB-UniRule"/>
</dbReference>
<dbReference type="PANTHER" id="PTHR12221">
    <property type="entry name" value="PESCADILLO - RELATED"/>
    <property type="match status" value="1"/>
</dbReference>
<dbReference type="Pfam" id="PF06732">
    <property type="entry name" value="Pescadillo_N"/>
    <property type="match status" value="1"/>
</dbReference>
<dbReference type="PANTHER" id="PTHR12221:SF6">
    <property type="entry name" value="PESCADILLO HOMOLOG"/>
    <property type="match status" value="1"/>
</dbReference>
<dbReference type="Pfam" id="PF00533">
    <property type="entry name" value="BRCT"/>
    <property type="match status" value="1"/>
</dbReference>
<evidence type="ECO:0000313" key="7">
    <source>
        <dbReference type="EMBL" id="PWI72643.1"/>
    </source>
</evidence>
<feature type="region of interest" description="Disordered" evidence="5">
    <location>
        <begin position="570"/>
        <end position="756"/>
    </location>
</feature>
<evidence type="ECO:0000256" key="5">
    <source>
        <dbReference type="SAM" id="MobiDB-lite"/>
    </source>
</evidence>
<dbReference type="GO" id="GO:0070545">
    <property type="term" value="C:PeBoW complex"/>
    <property type="evidence" value="ECO:0007669"/>
    <property type="project" value="TreeGrafter"/>
</dbReference>
<sequence>MNAGRNVGLQWTLSRPRAAVDDGIKISEAQSQRKKVELPSLLLPPSAPPPVLRRTTTDDDDTSIAASPRHRSDTMPRIQKKGQAGAAKNYVTRNQAIRKLQISLPDFRKLCIWKGIYPREPRSKKKVSKSSTSSTTFYYAKDIQYLLHEPLLQKFRDQKVLEKKISRALGRGDVGDAKRLEGNAARPDKTGKPLYTLDHVIRERYPTFVDALRDLDDCLSMLFLFANLPSTSSVPAKMIARCERLCLEFQHYLIVSKAVTKSFLSIKGIYYQANIQGQDILWLVPYKFNQRIVGDVDFRIMGTFVEFYMTLLGFVNFRLYTAIGLKYPPKFDAVKDENAAELGAFTLEGKALMGVEEAKQLEDAPHKPDPKVQAAVNKVLKTIKGTEEPTEANGNEDASEEATNEAIDKFEPAAEGGDELPQPAAAGGSGNSLFAKCTFYLSRETPRQPLEFLLKSFGCKRVGWDAVLGDGAFTTNELDPSITHQIVDRPPIQAVADEDEDAEDNQTSQKLAANRRVPGRTYVQPQWVWDSVNDEELKEPHLYAPGASLPPHLSPFVRKVQGAYDPTMPLEDQETEAEALEAADADADETAEGMDVAGSEDGDEEEGDEDDMDGVEAEDADEDEDEDEADARQKELEAELTGASVKTQPKTKAQAKEDAKKALNKKAREEAEDLERAKGMLSKKKRKLYEQMIYTNNKKSAEDQKLRSKRRKLEKEKEKGKGKARPSQTENFAKRAPRLRAAVMSTMDEGKRPAKWDLDSDEIASVASEDLYQNRPNRWTGPKSSWRTLTAEERQLWRSMRQLEHQDLAVHLYDAFALKRQGRDPATARMLAIQTEDGEEAVWAPPKQWTAWPLREKNVPREHLVKRQDDEDEQFTIRRDETRDLPSADLQDELGAAILRLAKERFRKRKRWQPVRASIESTAAPGTIKREFDDDDDVEEEREDDEGASMPSLPPLPVKHESGEESTDMMQLDTDFSGRGDGSGRRQSKRSKSKRVTEEKTYEPMVSTNDELSYALLQPSVRHILSQLDKTLDILHNARIAGLSYLSDSPSDSDSDSQAAAAAAEGAAPRKRSRGRPRSLPRPGGAASDDGAGATKPRTSRRGRPRKVHVPREGETEEEMRRRVAREGHRRLPYTQSDRDAAFEEWLRQGDERIQRRRSKSVEAAAAAAGAQSDAPDDTDAHPSSQGGDSSYNDAAPGRLLDDEDNIDRKLRRWGLRDWSDVVGAAALAGFPEDVIKRTARRCADLFGEGMVIRRLDEAPASRGPGFHTTEYRPERIRLSSTASSVSSSSDEEACPTLRQRRLASLASSPSTPAHSRGRAPGRSATPAPASTSGRPPSSSSAPAAAAAGSRSRTRSRSSAGLLFCPVSTCDRAATGFARRANLRRHMHLVHPEGTGTGVGAEDERDSEDEAVGAVHVDGFLRTIQVGRGWRAEDVAERKRKAFWRGRPVRSSASRSRPQSSDDVVDDDGDDEAADDESS</sequence>
<feature type="compositionally biased region" description="Polar residues" evidence="5">
    <location>
        <begin position="1182"/>
        <end position="1193"/>
    </location>
</feature>
<feature type="compositionally biased region" description="Low complexity" evidence="5">
    <location>
        <begin position="1449"/>
        <end position="1462"/>
    </location>
</feature>
<feature type="compositionally biased region" description="Basic residues" evidence="5">
    <location>
        <begin position="1069"/>
        <end position="1079"/>
    </location>
</feature>
<accession>A0A2U3EDW5</accession>
<gene>
    <name evidence="4" type="primary">NOP7</name>
    <name evidence="7" type="ORF">PCL_09658</name>
</gene>
<feature type="region of interest" description="Disordered" evidence="5">
    <location>
        <begin position="383"/>
        <end position="403"/>
    </location>
</feature>
<dbReference type="CDD" id="cd17709">
    <property type="entry name" value="BRCT_pescadillo_like"/>
    <property type="match status" value="1"/>
</dbReference>
<dbReference type="InterPro" id="IPR036420">
    <property type="entry name" value="BRCT_dom_sf"/>
</dbReference>
<feature type="region of interest" description="Disordered" evidence="5">
    <location>
        <begin position="912"/>
        <end position="1008"/>
    </location>
</feature>
<dbReference type="PROSITE" id="PS50172">
    <property type="entry name" value="BRCT"/>
    <property type="match status" value="1"/>
</dbReference>
<dbReference type="GO" id="GO:0030687">
    <property type="term" value="C:preribosome, large subunit precursor"/>
    <property type="evidence" value="ECO:0007669"/>
    <property type="project" value="UniProtKB-UniRule"/>
</dbReference>
<feature type="domain" description="BRCT" evidence="6">
    <location>
        <begin position="429"/>
        <end position="545"/>
    </location>
</feature>
<feature type="region of interest" description="Disordered" evidence="5">
    <location>
        <begin position="1047"/>
        <end position="1136"/>
    </location>
</feature>
<evidence type="ECO:0000259" key="6">
    <source>
        <dbReference type="PROSITE" id="PS50172"/>
    </source>
</evidence>
<feature type="region of interest" description="Disordered" evidence="5">
    <location>
        <begin position="1154"/>
        <end position="1201"/>
    </location>
</feature>
<comment type="subcellular location">
    <subcellularLocation>
        <location evidence="4">Nucleus</location>
        <location evidence="4">Nucleolus</location>
    </subcellularLocation>
    <subcellularLocation>
        <location evidence="4">Nucleus</location>
        <location evidence="4">Nucleoplasm</location>
    </subcellularLocation>
</comment>
<dbReference type="SMART" id="SM00292">
    <property type="entry name" value="BRCT"/>
    <property type="match status" value="1"/>
</dbReference>
<feature type="compositionally biased region" description="Acidic residues" evidence="5">
    <location>
        <begin position="1463"/>
        <end position="1479"/>
    </location>
</feature>
<dbReference type="GO" id="GO:0043021">
    <property type="term" value="F:ribonucleoprotein complex binding"/>
    <property type="evidence" value="ECO:0007669"/>
    <property type="project" value="UniProtKB-UniRule"/>
</dbReference>
<proteinExistence type="inferred from homology"/>
<dbReference type="GO" id="GO:0003723">
    <property type="term" value="F:RNA binding"/>
    <property type="evidence" value="ECO:0007669"/>
    <property type="project" value="TreeGrafter"/>
</dbReference>
<comment type="function">
    <text evidence="4">Component of the NOP7 complex, which is required for maturation of the 25S and 5.8S ribosomal RNAs and formation of the 60S ribosome.</text>
</comment>
<dbReference type="InterPro" id="IPR019622">
    <property type="entry name" value="Rrn9_dom"/>
</dbReference>
<feature type="compositionally biased region" description="Acidic residues" evidence="5">
    <location>
        <begin position="571"/>
        <end position="629"/>
    </location>
</feature>
<dbReference type="GO" id="GO:0000466">
    <property type="term" value="P:maturation of 5.8S rRNA from tricistronic rRNA transcript (SSU-rRNA, 5.8S rRNA, LSU-rRNA)"/>
    <property type="evidence" value="ECO:0007669"/>
    <property type="project" value="UniProtKB-UniRule"/>
</dbReference>
<dbReference type="GO" id="GO:0005654">
    <property type="term" value="C:nucleoplasm"/>
    <property type="evidence" value="ECO:0007669"/>
    <property type="project" value="UniProtKB-SubCell"/>
</dbReference>
<feature type="region of interest" description="Disordered" evidence="5">
    <location>
        <begin position="1441"/>
        <end position="1479"/>
    </location>
</feature>
<dbReference type="InterPro" id="IPR010613">
    <property type="entry name" value="PES"/>
</dbReference>
<feature type="region of interest" description="Disordered" evidence="5">
    <location>
        <begin position="36"/>
        <end position="87"/>
    </location>
</feature>
<evidence type="ECO:0000256" key="1">
    <source>
        <dbReference type="ARBA" id="ARBA00022517"/>
    </source>
</evidence>
<name>A0A2U3EDW5_PURLI</name>
<feature type="compositionally biased region" description="Basic residues" evidence="5">
    <location>
        <begin position="1098"/>
        <end position="1109"/>
    </location>
</feature>
<feature type="region of interest" description="Disordered" evidence="5">
    <location>
        <begin position="1260"/>
        <end position="1358"/>
    </location>
</feature>
<keyword evidence="3 4" id="KW-0539">Nucleus</keyword>
<dbReference type="HAMAP" id="MF_03028">
    <property type="entry name" value="Pescadillo"/>
    <property type="match status" value="1"/>
</dbReference>
<comment type="subunit">
    <text evidence="4">Component of the NOP7 complex, composed of ERB1, NOP7 and YTM1. Within the NOP7 complex ERB1 appears to interact directly with NOP7 and YTM1. The NOP7 complex also associates with the 66S pre-ribosome.</text>
</comment>
<dbReference type="Pfam" id="PF10680">
    <property type="entry name" value="RRN9"/>
    <property type="match status" value="1"/>
</dbReference>
<evidence type="ECO:0000256" key="4">
    <source>
        <dbReference type="HAMAP-Rule" id="MF_03028"/>
    </source>
</evidence>
<keyword evidence="1 4" id="KW-0690">Ribosome biogenesis</keyword>
<organism evidence="7 8">
    <name type="scientific">Purpureocillium lilacinum</name>
    <name type="common">Paecilomyces lilacinus</name>
    <dbReference type="NCBI Taxonomy" id="33203"/>
    <lineage>
        <taxon>Eukaryota</taxon>
        <taxon>Fungi</taxon>
        <taxon>Dikarya</taxon>
        <taxon>Ascomycota</taxon>
        <taxon>Pezizomycotina</taxon>
        <taxon>Sordariomycetes</taxon>
        <taxon>Hypocreomycetidae</taxon>
        <taxon>Hypocreales</taxon>
        <taxon>Ophiocordycipitaceae</taxon>
        <taxon>Purpureocillium</taxon>
    </lineage>
</organism>
<evidence type="ECO:0000256" key="2">
    <source>
        <dbReference type="ARBA" id="ARBA00022552"/>
    </source>
</evidence>
<comment type="caution">
    <text evidence="7">The sequence shown here is derived from an EMBL/GenBank/DDBJ whole genome shotgun (WGS) entry which is preliminary data.</text>
</comment>
<comment type="similarity">
    <text evidence="4">Belongs to the pescadillo family.</text>
</comment>
<dbReference type="InterPro" id="IPR001357">
    <property type="entry name" value="BRCT_dom"/>
</dbReference>
<feature type="compositionally biased region" description="Basic and acidic residues" evidence="5">
    <location>
        <begin position="1110"/>
        <end position="1127"/>
    </location>
</feature>
<dbReference type="Proteomes" id="UP000245956">
    <property type="component" value="Unassembled WGS sequence"/>
</dbReference>
<feature type="compositionally biased region" description="Basic and acidic residues" evidence="5">
    <location>
        <begin position="654"/>
        <end position="678"/>
    </location>
</feature>
<feature type="compositionally biased region" description="Low complexity" evidence="5">
    <location>
        <begin position="1280"/>
        <end position="1289"/>
    </location>
</feature>
<feature type="compositionally biased region" description="Low complexity" evidence="5">
    <location>
        <begin position="1047"/>
        <end position="1067"/>
    </location>
</feature>
<feature type="compositionally biased region" description="Low complexity" evidence="5">
    <location>
        <begin position="1303"/>
        <end position="1358"/>
    </location>
</feature>
<dbReference type="Gene3D" id="3.40.50.10190">
    <property type="entry name" value="BRCT domain"/>
    <property type="match status" value="1"/>
</dbReference>
<dbReference type="EMBL" id="LCWV01000005">
    <property type="protein sequence ID" value="PWI72643.1"/>
    <property type="molecule type" value="Genomic_DNA"/>
</dbReference>
<feature type="compositionally biased region" description="Acidic residues" evidence="5">
    <location>
        <begin position="933"/>
        <end position="947"/>
    </location>
</feature>
<feature type="region of interest" description="Disordered" evidence="5">
    <location>
        <begin position="497"/>
        <end position="517"/>
    </location>
</feature>
<keyword evidence="2 4" id="KW-0698">rRNA processing</keyword>
<protein>
    <recommendedName>
        <fullName evidence="4">Pescadillo homolog</fullName>
    </recommendedName>
    <alternativeName>
        <fullName evidence="4">Nucleolar protein 7 homolog</fullName>
    </alternativeName>
</protein>
<dbReference type="SUPFAM" id="SSF52113">
    <property type="entry name" value="BRCT domain"/>
    <property type="match status" value="1"/>
</dbReference>
<evidence type="ECO:0000313" key="8">
    <source>
        <dbReference type="Proteomes" id="UP000245956"/>
    </source>
</evidence>
<reference evidence="7 8" key="1">
    <citation type="journal article" date="2016" name="Front. Microbiol.">
        <title>Genome and transcriptome sequences reveal the specific parasitism of the nematophagous Purpureocillium lilacinum 36-1.</title>
        <authorList>
            <person name="Xie J."/>
            <person name="Li S."/>
            <person name="Mo C."/>
            <person name="Xiao X."/>
            <person name="Peng D."/>
            <person name="Wang G."/>
            <person name="Xiao Y."/>
        </authorList>
    </citation>
    <scope>NUCLEOTIDE SEQUENCE [LARGE SCALE GENOMIC DNA]</scope>
    <source>
        <strain evidence="7 8">36-1</strain>
    </source>
</reference>